<accession>A0A3A8HM80</accession>
<evidence type="ECO:0000313" key="2">
    <source>
        <dbReference type="Proteomes" id="UP000268094"/>
    </source>
</evidence>
<organism evidence="1 2">
    <name type="scientific">Corallococcus terminator</name>
    <dbReference type="NCBI Taxonomy" id="2316733"/>
    <lineage>
        <taxon>Bacteria</taxon>
        <taxon>Pseudomonadati</taxon>
        <taxon>Myxococcota</taxon>
        <taxon>Myxococcia</taxon>
        <taxon>Myxococcales</taxon>
        <taxon>Cystobacterineae</taxon>
        <taxon>Myxococcaceae</taxon>
        <taxon>Corallococcus</taxon>
    </lineage>
</organism>
<reference evidence="2" key="1">
    <citation type="submission" date="2018-09" db="EMBL/GenBank/DDBJ databases">
        <authorList>
            <person name="Livingstone P.G."/>
            <person name="Whitworth D.E."/>
        </authorList>
    </citation>
    <scope>NUCLEOTIDE SEQUENCE [LARGE SCALE GENOMIC DNA]</scope>
    <source>
        <strain evidence="2">CA054A</strain>
    </source>
</reference>
<protein>
    <submittedName>
        <fullName evidence="1">Uncharacterized protein</fullName>
    </submittedName>
</protein>
<proteinExistence type="predicted"/>
<name>A0A3A8HM80_9BACT</name>
<dbReference type="AlphaFoldDB" id="A0A3A8HM80"/>
<evidence type="ECO:0000313" key="1">
    <source>
        <dbReference type="EMBL" id="RKG72482.1"/>
    </source>
</evidence>
<keyword evidence="2" id="KW-1185">Reference proteome</keyword>
<sequence length="328" mass="35523">MGFTAGVLSLVLVAATGVPSDPSAEALCVLSGLYTTQRSYHSEKDRYTFQPATAGYIPLPCIDGSRPPAPESNAIGGCRYLFTVLEAGTDVNALRLEARGVKPDTKDRVFLLDARNGFVTRPGSNDRVDPADCETWSREMDPLQRYHALVGRHDCMEGPYAPEHPCTEALTELANLARAGVGVARMEYEAHPTARELFPLAPPTPRERLCGLAAPPGERVEVAATLARQGRLLDAVLAPGCRDEGLRASLPLLLRDGACPGNPCLELMTQARRLGVTERLAVLEARAAPLAQWLWKQSDAAQRAFLQAAELPGPKQDALLRLRQGQWP</sequence>
<dbReference type="OrthoDB" id="5489191at2"/>
<dbReference type="EMBL" id="RAVZ01000463">
    <property type="protein sequence ID" value="RKG72482.1"/>
    <property type="molecule type" value="Genomic_DNA"/>
</dbReference>
<gene>
    <name evidence="1" type="ORF">D7V88_38095</name>
</gene>
<dbReference type="RefSeq" id="WP_147449049.1">
    <property type="nucleotide sequence ID" value="NZ_RAVZ01000463.1"/>
</dbReference>
<comment type="caution">
    <text evidence="1">The sequence shown here is derived from an EMBL/GenBank/DDBJ whole genome shotgun (WGS) entry which is preliminary data.</text>
</comment>
<feature type="non-terminal residue" evidence="1">
    <location>
        <position position="328"/>
    </location>
</feature>
<dbReference type="Proteomes" id="UP000268094">
    <property type="component" value="Unassembled WGS sequence"/>
</dbReference>